<organism evidence="1 2">
    <name type="scientific">Kwoniella dendrophila CBS 6074</name>
    <dbReference type="NCBI Taxonomy" id="1295534"/>
    <lineage>
        <taxon>Eukaryota</taxon>
        <taxon>Fungi</taxon>
        <taxon>Dikarya</taxon>
        <taxon>Basidiomycota</taxon>
        <taxon>Agaricomycotina</taxon>
        <taxon>Tremellomycetes</taxon>
        <taxon>Tremellales</taxon>
        <taxon>Cryptococcaceae</taxon>
        <taxon>Kwoniella</taxon>
    </lineage>
</organism>
<evidence type="ECO:0000313" key="1">
    <source>
        <dbReference type="EMBL" id="WWC92477.1"/>
    </source>
</evidence>
<reference evidence="1 2" key="1">
    <citation type="submission" date="2024-01" db="EMBL/GenBank/DDBJ databases">
        <title>Comparative genomics of Cryptococcus and Kwoniella reveals pathogenesis evolution and contrasting modes of karyotype evolution via chromosome fusion or intercentromeric recombination.</title>
        <authorList>
            <person name="Coelho M.A."/>
            <person name="David-Palma M."/>
            <person name="Shea T."/>
            <person name="Bowers K."/>
            <person name="McGinley-Smith S."/>
            <person name="Mohammad A.W."/>
            <person name="Gnirke A."/>
            <person name="Yurkov A.M."/>
            <person name="Nowrousian M."/>
            <person name="Sun S."/>
            <person name="Cuomo C.A."/>
            <person name="Heitman J."/>
        </authorList>
    </citation>
    <scope>NUCLEOTIDE SEQUENCE [LARGE SCALE GENOMIC DNA]</scope>
    <source>
        <strain evidence="1 2">CBS 6074</strain>
    </source>
</reference>
<name>A0AAX4K4D7_9TREE</name>
<proteinExistence type="predicted"/>
<dbReference type="AlphaFoldDB" id="A0AAX4K4D7"/>
<accession>A0AAX4K4D7</accession>
<dbReference type="EMBL" id="CP144107">
    <property type="protein sequence ID" value="WWC92477.1"/>
    <property type="molecule type" value="Genomic_DNA"/>
</dbReference>
<gene>
    <name evidence="1" type="ORF">L201_007435</name>
</gene>
<keyword evidence="2" id="KW-1185">Reference proteome</keyword>
<protein>
    <submittedName>
        <fullName evidence="1">Uncharacterized protein</fullName>
    </submittedName>
</protein>
<evidence type="ECO:0000313" key="2">
    <source>
        <dbReference type="Proteomes" id="UP001355207"/>
    </source>
</evidence>
<dbReference type="RefSeq" id="XP_066079239.1">
    <property type="nucleotide sequence ID" value="XM_066223142.1"/>
</dbReference>
<dbReference type="GeneID" id="91098104"/>
<dbReference type="Proteomes" id="UP001355207">
    <property type="component" value="Chromosome 10"/>
</dbReference>
<sequence length="228" mass="26307">MINTSRLAFYEDIPSHVMTHDQMEKNDMKTAIEIYGLEKLLSIGILTFGIARRMMRESLKDLEENGKGIIRDIEKASEEEAEEGEANIYSCWYNYSNSKISKNSLREKQEIQRKELIGVQEDILKSLGINEDGKWFRRINGIGKWIKAPTVNVHLSVDYLGCSACDDGKHDSWPTRQIQLKNLRSGNDIPSDEFFDWTTYFAVQEQMFDGVRRTGRFDLDPDLDLILG</sequence>